<proteinExistence type="predicted"/>
<reference evidence="9" key="1">
    <citation type="journal article" date="2023" name="Plant J.">
        <title>Genome sequences and population genomics provide insights into the demographic history, inbreeding, and mutation load of two 'living fossil' tree species of Dipteronia.</title>
        <authorList>
            <person name="Feng Y."/>
            <person name="Comes H.P."/>
            <person name="Chen J."/>
            <person name="Zhu S."/>
            <person name="Lu R."/>
            <person name="Zhang X."/>
            <person name="Li P."/>
            <person name="Qiu J."/>
            <person name="Olsen K.M."/>
            <person name="Qiu Y."/>
        </authorList>
    </citation>
    <scope>NUCLEOTIDE SEQUENCE</scope>
    <source>
        <strain evidence="9">KIB01</strain>
    </source>
</reference>
<dbReference type="EMBL" id="JANJYI010000009">
    <property type="protein sequence ID" value="KAK2633968.1"/>
    <property type="molecule type" value="Genomic_DNA"/>
</dbReference>
<organism evidence="9 10">
    <name type="scientific">Dipteronia dyeriana</name>
    <dbReference type="NCBI Taxonomy" id="168575"/>
    <lineage>
        <taxon>Eukaryota</taxon>
        <taxon>Viridiplantae</taxon>
        <taxon>Streptophyta</taxon>
        <taxon>Embryophyta</taxon>
        <taxon>Tracheophyta</taxon>
        <taxon>Spermatophyta</taxon>
        <taxon>Magnoliopsida</taxon>
        <taxon>eudicotyledons</taxon>
        <taxon>Gunneridae</taxon>
        <taxon>Pentapetalae</taxon>
        <taxon>rosids</taxon>
        <taxon>malvids</taxon>
        <taxon>Sapindales</taxon>
        <taxon>Sapindaceae</taxon>
        <taxon>Hippocastanoideae</taxon>
        <taxon>Acereae</taxon>
        <taxon>Dipteronia</taxon>
    </lineage>
</organism>
<evidence type="ECO:0008006" key="11">
    <source>
        <dbReference type="Google" id="ProtNLM"/>
    </source>
</evidence>
<evidence type="ECO:0000256" key="5">
    <source>
        <dbReference type="ARBA" id="ARBA00022692"/>
    </source>
</evidence>
<keyword evidence="5 8" id="KW-0812">Transmembrane</keyword>
<feature type="transmembrane region" description="Helical" evidence="8">
    <location>
        <begin position="88"/>
        <end position="112"/>
    </location>
</feature>
<evidence type="ECO:0000256" key="1">
    <source>
        <dbReference type="ARBA" id="ARBA00004429"/>
    </source>
</evidence>
<accession>A0AAD9TED5</accession>
<dbReference type="AlphaFoldDB" id="A0AAD9TED5"/>
<evidence type="ECO:0000256" key="2">
    <source>
        <dbReference type="ARBA" id="ARBA00022448"/>
    </source>
</evidence>
<evidence type="ECO:0000313" key="10">
    <source>
        <dbReference type="Proteomes" id="UP001280121"/>
    </source>
</evidence>
<gene>
    <name evidence="9" type="ORF">Ddye_028760</name>
</gene>
<feature type="transmembrane region" description="Helical" evidence="8">
    <location>
        <begin position="276"/>
        <end position="297"/>
    </location>
</feature>
<feature type="transmembrane region" description="Helical" evidence="8">
    <location>
        <begin position="207"/>
        <end position="232"/>
    </location>
</feature>
<comment type="caution">
    <text evidence="9">The sequence shown here is derived from an EMBL/GenBank/DDBJ whole genome shotgun (WGS) entry which is preliminary data.</text>
</comment>
<dbReference type="GO" id="GO:0005886">
    <property type="term" value="C:plasma membrane"/>
    <property type="evidence" value="ECO:0007669"/>
    <property type="project" value="UniProtKB-SubCell"/>
</dbReference>
<evidence type="ECO:0000256" key="3">
    <source>
        <dbReference type="ARBA" id="ARBA00022475"/>
    </source>
</evidence>
<evidence type="ECO:0000256" key="6">
    <source>
        <dbReference type="ARBA" id="ARBA00022989"/>
    </source>
</evidence>
<feature type="transmembrane region" description="Helical" evidence="8">
    <location>
        <begin position="169"/>
        <end position="195"/>
    </location>
</feature>
<dbReference type="Gene3D" id="1.20.1740.10">
    <property type="entry name" value="Amino acid/polyamine transporter I"/>
    <property type="match status" value="1"/>
</dbReference>
<keyword evidence="10" id="KW-1185">Reference proteome</keyword>
<dbReference type="Proteomes" id="UP001280121">
    <property type="component" value="Unassembled WGS sequence"/>
</dbReference>
<evidence type="ECO:0000256" key="7">
    <source>
        <dbReference type="ARBA" id="ARBA00023136"/>
    </source>
</evidence>
<dbReference type="GO" id="GO:0003333">
    <property type="term" value="P:amino acid transmembrane transport"/>
    <property type="evidence" value="ECO:0007669"/>
    <property type="project" value="InterPro"/>
</dbReference>
<dbReference type="PANTHER" id="PTHR32195:SF24">
    <property type="entry name" value="TRYPTOPHAN OR TYROSINE TRANSPORTER PROTEIN"/>
    <property type="match status" value="1"/>
</dbReference>
<evidence type="ECO:0000313" key="9">
    <source>
        <dbReference type="EMBL" id="KAK2633968.1"/>
    </source>
</evidence>
<feature type="transmembrane region" description="Helical" evidence="8">
    <location>
        <begin position="56"/>
        <end position="76"/>
    </location>
</feature>
<dbReference type="PANTHER" id="PTHR32195">
    <property type="entry name" value="OS07G0662800 PROTEIN"/>
    <property type="match status" value="1"/>
</dbReference>
<keyword evidence="7 8" id="KW-0472">Membrane</keyword>
<feature type="transmembrane region" description="Helical" evidence="8">
    <location>
        <begin position="244"/>
        <end position="264"/>
    </location>
</feature>
<evidence type="ECO:0000256" key="8">
    <source>
        <dbReference type="SAM" id="Phobius"/>
    </source>
</evidence>
<comment type="subcellular location">
    <subcellularLocation>
        <location evidence="1">Cell inner membrane</location>
        <topology evidence="1">Multi-pass membrane protein</topology>
    </subcellularLocation>
</comment>
<dbReference type="Pfam" id="PF03222">
    <property type="entry name" value="Trp_Tyr_perm"/>
    <property type="match status" value="1"/>
</dbReference>
<evidence type="ECO:0000256" key="4">
    <source>
        <dbReference type="ARBA" id="ARBA00022519"/>
    </source>
</evidence>
<name>A0AAD9TED5_9ROSI</name>
<dbReference type="InterPro" id="IPR018227">
    <property type="entry name" value="Amino_acid_transport_2"/>
</dbReference>
<keyword evidence="4" id="KW-0997">Cell inner membrane</keyword>
<keyword evidence="3" id="KW-1003">Cell membrane</keyword>
<protein>
    <recommendedName>
        <fullName evidence="11">Tyrosine-specific transport protein</fullName>
    </recommendedName>
</protein>
<keyword evidence="2" id="KW-0813">Transport</keyword>
<feature type="transmembrane region" description="Helical" evidence="8">
    <location>
        <begin position="142"/>
        <end position="163"/>
    </location>
</feature>
<sequence length="313" mass="33701">MINHHSCACSQWKQERKLSNITRKGYATQAKKGLIQLEEEDEPMPIIKVDEKKGSIAGAVALVIGTSIGSGILALPQKASPAGILPSSISLITCWGFLLIEALLLIEINVCLRRKKTKKREEGNELDVISIRTMAQETLGDFGGTLATIFYVFLGYTSMIAYSSKSGEILFHLINIPESVSGFLFTGLFTILVSIGGTQTTDQVNHGLTASMIGLLLAIEVLAVTFGSWSGFDGIGDWGKVPDTIPVIIFSLVYHDLAPVLCAYLGGDLTRLRVSVLMGSIVPLLALLVWDAIALGLSAQADQVVDPVELLKR</sequence>
<keyword evidence="6 8" id="KW-1133">Transmembrane helix</keyword>